<dbReference type="AlphaFoldDB" id="A0A1M6SQK7"/>
<dbReference type="Pfam" id="PF04463">
    <property type="entry name" value="2-thiour_desulf"/>
    <property type="match status" value="1"/>
</dbReference>
<feature type="domain" description="DUF1722" evidence="1">
    <location>
        <begin position="190"/>
        <end position="305"/>
    </location>
</feature>
<dbReference type="InterPro" id="IPR013560">
    <property type="entry name" value="DUF1722"/>
</dbReference>
<dbReference type="RefSeq" id="WP_079654228.1">
    <property type="nucleotide sequence ID" value="NZ_LT670846.1"/>
</dbReference>
<reference evidence="2 3" key="1">
    <citation type="submission" date="2016-11" db="EMBL/GenBank/DDBJ databases">
        <authorList>
            <person name="Jaros S."/>
            <person name="Januszkiewicz K."/>
            <person name="Wedrychowicz H."/>
        </authorList>
    </citation>
    <scope>NUCLEOTIDE SEQUENCE [LARGE SCALE GENOMIC DNA]</scope>
    <source>
        <strain evidence="2 3">DSM 19557</strain>
    </source>
</reference>
<evidence type="ECO:0000313" key="2">
    <source>
        <dbReference type="EMBL" id="SHK46868.1"/>
    </source>
</evidence>
<dbReference type="STRING" id="381751.SAMN05444391_1121"/>
<dbReference type="EMBL" id="LT670846">
    <property type="protein sequence ID" value="SHK46868.1"/>
    <property type="molecule type" value="Genomic_DNA"/>
</dbReference>
<keyword evidence="3" id="KW-1185">Reference proteome</keyword>
<name>A0A1M6SQK7_9AQUI</name>
<evidence type="ECO:0000259" key="1">
    <source>
        <dbReference type="Pfam" id="PF08349"/>
    </source>
</evidence>
<dbReference type="OrthoDB" id="9797779at2"/>
<gene>
    <name evidence="2" type="ORF">SAMN05444391_1121</name>
</gene>
<dbReference type="Pfam" id="PF08349">
    <property type="entry name" value="DUF1722"/>
    <property type="match status" value="1"/>
</dbReference>
<dbReference type="InterPro" id="IPR007553">
    <property type="entry name" value="2-thiour_desulf"/>
</dbReference>
<dbReference type="PANTHER" id="PTHR30087:SF0">
    <property type="entry name" value="INNER MEMBRANE PROTEIN"/>
    <property type="match status" value="1"/>
</dbReference>
<dbReference type="PANTHER" id="PTHR30087">
    <property type="entry name" value="INNER MEMBRANE PROTEIN"/>
    <property type="match status" value="1"/>
</dbReference>
<evidence type="ECO:0000313" key="3">
    <source>
        <dbReference type="Proteomes" id="UP000189810"/>
    </source>
</evidence>
<proteinExistence type="predicted"/>
<accession>A0A1M6SQK7</accession>
<protein>
    <submittedName>
        <fullName evidence="2">Uncharacterized conserved protein YbgA, DUF1722 family</fullName>
    </submittedName>
</protein>
<sequence length="313" mass="36583">MRTFERPIVVYSACLAGEAVRYNGGTVEDKLAKTLSNYVNVIKVCPEVAIGLGVPREKIIVYRQGPDMLLFQPATGKDLTKEMISFTEEFLDSLPEVDGFLLKSKSPSCGVSNTLHYRDPWGKEFYARGKGLFAKLVIERFPHLPVEDEGRLKNPEIRDHFLSSIFALADLRSFRPKSIKDLMNFHQRYKYFLMAHHQLKLKQMGRLVAEGSKSLEETYESYKKLFVQTIANRPSKKKHYNVILHIYGHLSSKLKEREKHHFLKLAEDYKEGKIPRTLLIELLKNWAYRFENEYLMTQTYLWPYPEELQHVYN</sequence>
<organism evidence="2 3">
    <name type="scientific">Thermocrinis minervae</name>
    <dbReference type="NCBI Taxonomy" id="381751"/>
    <lineage>
        <taxon>Bacteria</taxon>
        <taxon>Pseudomonadati</taxon>
        <taxon>Aquificota</taxon>
        <taxon>Aquificia</taxon>
        <taxon>Aquificales</taxon>
        <taxon>Aquificaceae</taxon>
        <taxon>Thermocrinis</taxon>
    </lineage>
</organism>
<dbReference type="Proteomes" id="UP000189810">
    <property type="component" value="Chromosome I"/>
</dbReference>